<dbReference type="Pfam" id="PF00134">
    <property type="entry name" value="Cyclin_N"/>
    <property type="match status" value="1"/>
</dbReference>
<protein>
    <recommendedName>
        <fullName evidence="2">Cyclin N-terminal domain-containing protein</fullName>
    </recommendedName>
</protein>
<dbReference type="InterPro" id="IPR043198">
    <property type="entry name" value="Cyclin/Ssn8"/>
</dbReference>
<comment type="caution">
    <text evidence="3">The sequence shown here is derived from an EMBL/GenBank/DDBJ whole genome shotgun (WGS) entry which is preliminary data.</text>
</comment>
<evidence type="ECO:0000313" key="4">
    <source>
        <dbReference type="Proteomes" id="UP001516023"/>
    </source>
</evidence>
<accession>A0ABD3R7W3</accession>
<dbReference type="SUPFAM" id="SSF47954">
    <property type="entry name" value="Cyclin-like"/>
    <property type="match status" value="2"/>
</dbReference>
<feature type="compositionally biased region" description="Basic residues" evidence="1">
    <location>
        <begin position="408"/>
        <end position="419"/>
    </location>
</feature>
<dbReference type="Proteomes" id="UP001516023">
    <property type="component" value="Unassembled WGS sequence"/>
</dbReference>
<feature type="region of interest" description="Disordered" evidence="1">
    <location>
        <begin position="397"/>
        <end position="419"/>
    </location>
</feature>
<proteinExistence type="predicted"/>
<dbReference type="InterPro" id="IPR006671">
    <property type="entry name" value="Cyclin_N"/>
</dbReference>
<name>A0ABD3R7W3_9STRA</name>
<dbReference type="PANTHER" id="PTHR10026">
    <property type="entry name" value="CYCLIN"/>
    <property type="match status" value="1"/>
</dbReference>
<feature type="domain" description="Cyclin N-terminal" evidence="2">
    <location>
        <begin position="136"/>
        <end position="215"/>
    </location>
</feature>
<organism evidence="3 4">
    <name type="scientific">Cyclotella cryptica</name>
    <dbReference type="NCBI Taxonomy" id="29204"/>
    <lineage>
        <taxon>Eukaryota</taxon>
        <taxon>Sar</taxon>
        <taxon>Stramenopiles</taxon>
        <taxon>Ochrophyta</taxon>
        <taxon>Bacillariophyta</taxon>
        <taxon>Coscinodiscophyceae</taxon>
        <taxon>Thalassiosirophycidae</taxon>
        <taxon>Stephanodiscales</taxon>
        <taxon>Stephanodiscaceae</taxon>
        <taxon>Cyclotella</taxon>
    </lineage>
</organism>
<keyword evidence="4" id="KW-1185">Reference proteome</keyword>
<evidence type="ECO:0000259" key="2">
    <source>
        <dbReference type="Pfam" id="PF00134"/>
    </source>
</evidence>
<dbReference type="Gene3D" id="1.10.472.10">
    <property type="entry name" value="Cyclin-like"/>
    <property type="match status" value="2"/>
</dbReference>
<dbReference type="AlphaFoldDB" id="A0ABD3R7W3"/>
<dbReference type="InterPro" id="IPR036915">
    <property type="entry name" value="Cyclin-like_sf"/>
</dbReference>
<dbReference type="CDD" id="cd20524">
    <property type="entry name" value="CYCLIN_CCNH_rpt1"/>
    <property type="match status" value="1"/>
</dbReference>
<reference evidence="3 4" key="1">
    <citation type="journal article" date="2020" name="G3 (Bethesda)">
        <title>Improved Reference Genome for Cyclotella cryptica CCMP332, a Model for Cell Wall Morphogenesis, Salinity Adaptation, and Lipid Production in Diatoms (Bacillariophyta).</title>
        <authorList>
            <person name="Roberts W.R."/>
            <person name="Downey K.M."/>
            <person name="Ruck E.C."/>
            <person name="Traller J.C."/>
            <person name="Alverson A.J."/>
        </authorList>
    </citation>
    <scope>NUCLEOTIDE SEQUENCE [LARGE SCALE GENOMIC DNA]</scope>
    <source>
        <strain evidence="3 4">CCMP332</strain>
    </source>
</reference>
<evidence type="ECO:0000256" key="1">
    <source>
        <dbReference type="SAM" id="MobiDB-lite"/>
    </source>
</evidence>
<dbReference type="EMBL" id="JABMIG020000004">
    <property type="protein sequence ID" value="KAL3805005.1"/>
    <property type="molecule type" value="Genomic_DNA"/>
</dbReference>
<evidence type="ECO:0000313" key="3">
    <source>
        <dbReference type="EMBL" id="KAL3805005.1"/>
    </source>
</evidence>
<gene>
    <name evidence="3" type="ORF">HJC23_003233</name>
</gene>
<sequence length="419" mass="46521">MHYHETTQATKWQLSSQNELNSLREHANRRAREWLAQGSGQIEDGGGDEQQLTSVPFQVFGFAATRGERLSLATAEAQDVPVVADESSPSYGPTHNAINQPLLNPTDECLLLSFYASKIPNLIGPRATLPRCVRAPKVAATACLLFKRFYLSNSVMMYDPKCMSVAAAFLASKVEDCMLDVRYLELATKEMNAPVGMDDILKAEVQLLKGCDFDLLMFHPYKTVLACTEDLRVYLKSDRGRGLVAIDDGTGDHANKQFVDRQVVGEDLRPMHNAAMEICDDVIVSDIPLMYGPGEIGLAALMVANDYVCEEPIADNEEQTILSKHTKIDMIGYIRTRFQDSTNELHVKIDSTAIESVVARVTILSSKIRELKEGKHGCGNHNVDMESLKGVHKKLKKCRAWGQDSSGSKKKKKKRKADE</sequence>